<dbReference type="GO" id="GO:0032434">
    <property type="term" value="P:regulation of proteasomal ubiquitin-dependent protein catabolic process"/>
    <property type="evidence" value="ECO:0007669"/>
    <property type="project" value="TreeGrafter"/>
</dbReference>
<sequence>QREETIASLPTTLRDTMSSLYSSLRGDDLDAFHSAVFDLSSPTALSVSLKQPDSKTRAEVLGSYVAELKEQVTAQTEPAAVLLSCVLYLLAKHGRPVTASGRFVAQLVPQLDGVVEQ</sequence>
<accession>A0A2G9TFG6</accession>
<dbReference type="GO" id="GO:0005789">
    <property type="term" value="C:endoplasmic reticulum membrane"/>
    <property type="evidence" value="ECO:0007669"/>
    <property type="project" value="TreeGrafter"/>
</dbReference>
<feature type="non-terminal residue" evidence="3">
    <location>
        <position position="117"/>
    </location>
</feature>
<organism evidence="3 4">
    <name type="scientific">Teladorsagia circumcincta</name>
    <name type="common">Brown stomach worm</name>
    <name type="synonym">Ostertagia circumcincta</name>
    <dbReference type="NCBI Taxonomy" id="45464"/>
    <lineage>
        <taxon>Eukaryota</taxon>
        <taxon>Metazoa</taxon>
        <taxon>Ecdysozoa</taxon>
        <taxon>Nematoda</taxon>
        <taxon>Chromadorea</taxon>
        <taxon>Rhabditida</taxon>
        <taxon>Rhabditina</taxon>
        <taxon>Rhabditomorpha</taxon>
        <taxon>Strongyloidea</taxon>
        <taxon>Trichostrongylidae</taxon>
        <taxon>Teladorsagia</taxon>
    </lineage>
</organism>
<dbReference type="Pfam" id="PF25041">
    <property type="entry name" value="UFL1_C"/>
    <property type="match status" value="1"/>
</dbReference>
<dbReference type="OrthoDB" id="10258297at2759"/>
<dbReference type="InterPro" id="IPR056761">
    <property type="entry name" value="Ufl1-like_C"/>
</dbReference>
<dbReference type="Proteomes" id="UP000230423">
    <property type="component" value="Unassembled WGS sequence"/>
</dbReference>
<evidence type="ECO:0000313" key="3">
    <source>
        <dbReference type="EMBL" id="PIO56697.1"/>
    </source>
</evidence>
<dbReference type="EMBL" id="KZ373514">
    <property type="protein sequence ID" value="PIO56697.1"/>
    <property type="molecule type" value="Genomic_DNA"/>
</dbReference>
<evidence type="ECO:0000259" key="2">
    <source>
        <dbReference type="Pfam" id="PF25041"/>
    </source>
</evidence>
<dbReference type="Pfam" id="PF23659">
    <property type="entry name" value="UFL1"/>
    <property type="match status" value="1"/>
</dbReference>
<reference evidence="3 4" key="1">
    <citation type="submission" date="2015-09" db="EMBL/GenBank/DDBJ databases">
        <title>Draft genome of the parasitic nematode Teladorsagia circumcincta isolate WARC Sus (inbred).</title>
        <authorList>
            <person name="Mitreva M."/>
        </authorList>
    </citation>
    <scope>NUCLEOTIDE SEQUENCE [LARGE SCALE GENOMIC DNA]</scope>
    <source>
        <strain evidence="3 4">S</strain>
    </source>
</reference>
<keyword evidence="4" id="KW-1185">Reference proteome</keyword>
<dbReference type="GO" id="GO:1990592">
    <property type="term" value="P:protein K69-linked ufmylation"/>
    <property type="evidence" value="ECO:0007669"/>
    <property type="project" value="TreeGrafter"/>
</dbReference>
<dbReference type="GO" id="GO:0034976">
    <property type="term" value="P:response to endoplasmic reticulum stress"/>
    <property type="evidence" value="ECO:0007669"/>
    <property type="project" value="TreeGrafter"/>
</dbReference>
<dbReference type="InterPro" id="IPR056580">
    <property type="entry name" value="Ufl1_dom"/>
</dbReference>
<feature type="domain" description="E3 UFM1-protein ligase-like C-terminal" evidence="2">
    <location>
        <begin position="60"/>
        <end position="115"/>
    </location>
</feature>
<dbReference type="InterPro" id="IPR018611">
    <property type="entry name" value="Ufl1"/>
</dbReference>
<dbReference type="PANTHER" id="PTHR31057">
    <property type="entry name" value="E3 UFM1-PROTEIN LIGASE 1"/>
    <property type="match status" value="1"/>
</dbReference>
<gene>
    <name evidence="3" type="ORF">TELCIR_21902</name>
</gene>
<evidence type="ECO:0000313" key="4">
    <source>
        <dbReference type="Proteomes" id="UP000230423"/>
    </source>
</evidence>
<dbReference type="AlphaFoldDB" id="A0A2G9TFG6"/>
<protein>
    <submittedName>
        <fullName evidence="3">Uncharacterized protein</fullName>
    </submittedName>
</protein>
<proteinExistence type="predicted"/>
<dbReference type="PANTHER" id="PTHR31057:SF0">
    <property type="entry name" value="E3 UFM1-PROTEIN LIGASE 1"/>
    <property type="match status" value="1"/>
</dbReference>
<feature type="non-terminal residue" evidence="3">
    <location>
        <position position="1"/>
    </location>
</feature>
<evidence type="ECO:0000259" key="1">
    <source>
        <dbReference type="Pfam" id="PF23659"/>
    </source>
</evidence>
<name>A0A2G9TFG6_TELCI</name>
<dbReference type="GO" id="GO:0061666">
    <property type="term" value="F:UFM1 ligase activity"/>
    <property type="evidence" value="ECO:0007669"/>
    <property type="project" value="InterPro"/>
</dbReference>
<feature type="domain" description="E3 UFM1-protein ligase 1-like" evidence="1">
    <location>
        <begin position="1"/>
        <end position="51"/>
    </location>
</feature>